<evidence type="ECO:0000313" key="2">
    <source>
        <dbReference type="Proteomes" id="UP000028870"/>
    </source>
</evidence>
<dbReference type="EMBL" id="CCBB010000001">
    <property type="protein sequence ID" value="CDO06734.1"/>
    <property type="molecule type" value="Genomic_DNA"/>
</dbReference>
<reference evidence="1" key="2">
    <citation type="submission" date="2014-03" db="EMBL/GenBank/DDBJ databases">
        <authorList>
            <person name="Urmite Genomes"/>
        </authorList>
    </citation>
    <scope>NUCLEOTIDE SEQUENCE</scope>
    <source>
        <strain evidence="1">DSM 44829</strain>
    </source>
</reference>
<gene>
    <name evidence="1" type="ORF">BN977_01527</name>
</gene>
<accession>W9ALZ3</accession>
<dbReference type="Proteomes" id="UP000028870">
    <property type="component" value="Unassembled WGS sequence"/>
</dbReference>
<dbReference type="STRING" id="258533.BN977_01527"/>
<proteinExistence type="predicted"/>
<organism evidence="1 2">
    <name type="scientific">Mycolicibacterium cosmeticum</name>
    <dbReference type="NCBI Taxonomy" id="258533"/>
    <lineage>
        <taxon>Bacteria</taxon>
        <taxon>Bacillati</taxon>
        <taxon>Actinomycetota</taxon>
        <taxon>Actinomycetes</taxon>
        <taxon>Mycobacteriales</taxon>
        <taxon>Mycobacteriaceae</taxon>
        <taxon>Mycolicibacterium</taxon>
    </lineage>
</organism>
<name>W9ALZ3_MYCCO</name>
<evidence type="ECO:0000313" key="1">
    <source>
        <dbReference type="EMBL" id="CDO06734.1"/>
    </source>
</evidence>
<keyword evidence="2" id="KW-1185">Reference proteome</keyword>
<comment type="caution">
    <text evidence="1">The sequence shown here is derived from an EMBL/GenBank/DDBJ whole genome shotgun (WGS) entry which is preliminary data.</text>
</comment>
<dbReference type="AlphaFoldDB" id="W9ALZ3"/>
<reference evidence="1" key="1">
    <citation type="submission" date="2014-03" db="EMBL/GenBank/DDBJ databases">
        <title>Draft Genome Sequence of Mycobacterium cosmeticum DSM 44829.</title>
        <authorList>
            <person name="Croce O."/>
            <person name="Robert C."/>
            <person name="Raoult D."/>
            <person name="Drancourt M."/>
        </authorList>
    </citation>
    <scope>NUCLEOTIDE SEQUENCE [LARGE SCALE GENOMIC DNA]</scope>
    <source>
        <strain evidence="1">DSM 44829</strain>
    </source>
</reference>
<sequence>MTCCYALREEARGARGVCAGPFERTWRGSKRYFWVLLSSKAGCYQSYLCDLWVTPAMC</sequence>
<protein>
    <submittedName>
        <fullName evidence="1">Uncharacterized protein</fullName>
    </submittedName>
</protein>